<accession>A0A8X6SHZ9</accession>
<dbReference type="Proteomes" id="UP000887159">
    <property type="component" value="Unassembled WGS sequence"/>
</dbReference>
<reference evidence="1" key="1">
    <citation type="submission" date="2020-08" db="EMBL/GenBank/DDBJ databases">
        <title>Multicomponent nature underlies the extraordinary mechanical properties of spider dragline silk.</title>
        <authorList>
            <person name="Kono N."/>
            <person name="Nakamura H."/>
            <person name="Mori M."/>
            <person name="Yoshida Y."/>
            <person name="Ohtoshi R."/>
            <person name="Malay A.D."/>
            <person name="Moran D.A.P."/>
            <person name="Tomita M."/>
            <person name="Numata K."/>
            <person name="Arakawa K."/>
        </authorList>
    </citation>
    <scope>NUCLEOTIDE SEQUENCE</scope>
</reference>
<gene>
    <name evidence="1" type="ORF">TNCV_1529621</name>
</gene>
<evidence type="ECO:0000313" key="1">
    <source>
        <dbReference type="EMBL" id="GFY11770.1"/>
    </source>
</evidence>
<organism evidence="1 2">
    <name type="scientific">Trichonephila clavipes</name>
    <name type="common">Golden silk orbweaver</name>
    <name type="synonym">Nephila clavipes</name>
    <dbReference type="NCBI Taxonomy" id="2585209"/>
    <lineage>
        <taxon>Eukaryota</taxon>
        <taxon>Metazoa</taxon>
        <taxon>Ecdysozoa</taxon>
        <taxon>Arthropoda</taxon>
        <taxon>Chelicerata</taxon>
        <taxon>Arachnida</taxon>
        <taxon>Araneae</taxon>
        <taxon>Araneomorphae</taxon>
        <taxon>Entelegynae</taxon>
        <taxon>Araneoidea</taxon>
        <taxon>Nephilidae</taxon>
        <taxon>Trichonephila</taxon>
    </lineage>
</organism>
<sequence length="134" mass="15339">MPAMVGYLNHWATAAPEPWVNHYHHDAEICHCPPILASIFSWPHRFDPYDKRFSYLPNLPISIQLYDLFQTPTVARNDLESCTNYFFLSLEGILTRNVTEILTFILKIASYRHLLSAQLQCAVASAIHSSGTKF</sequence>
<proteinExistence type="predicted"/>
<protein>
    <submittedName>
        <fullName evidence="1">Uncharacterized protein</fullName>
    </submittedName>
</protein>
<comment type="caution">
    <text evidence="1">The sequence shown here is derived from an EMBL/GenBank/DDBJ whole genome shotgun (WGS) entry which is preliminary data.</text>
</comment>
<name>A0A8X6SHZ9_TRICX</name>
<dbReference type="AlphaFoldDB" id="A0A8X6SHZ9"/>
<keyword evidence="2" id="KW-1185">Reference proteome</keyword>
<evidence type="ECO:0000313" key="2">
    <source>
        <dbReference type="Proteomes" id="UP000887159"/>
    </source>
</evidence>
<dbReference type="EMBL" id="BMAU01021308">
    <property type="protein sequence ID" value="GFY11770.1"/>
    <property type="molecule type" value="Genomic_DNA"/>
</dbReference>